<evidence type="ECO:0000313" key="3">
    <source>
        <dbReference type="EMBL" id="CUQ79289.1"/>
    </source>
</evidence>
<protein>
    <submittedName>
        <fullName evidence="4">Phosphotransferase</fullName>
    </submittedName>
    <submittedName>
        <fullName evidence="3">Serine/threonine protein kinase</fullName>
    </submittedName>
</protein>
<sequence length="331" mass="38054">MAFENVDLFDAVANASLEKYGWQDRCEAKLIVLSENATYMVKNKETGEKEGVLRISRPGYHTLDELNSEMKWLRQINDYTPLLVANPIKGLDGKNIQEITGPDGNVYFCVICDFLPGEAPDENNEEQMVKQFRYLGETTAYLHRQTEIWNGTDKLDRMVWTYDTIIGEHAAWGDWRAFPEMTPEAENILSEVSRIVKRRLERYGTNENNFGLIHADLRLANLLIEGDQIKVIDFDDCGFGWHLHDLASALSFIEDKPIVPKLVNAWLAGYKKVLPFTDTDFEEIDTFIMMRRLQLTAWLASHQESGPVAELSVDWMDGTMELAERYLRLFG</sequence>
<reference evidence="3 5" key="1">
    <citation type="submission" date="2015-09" db="EMBL/GenBank/DDBJ databases">
        <authorList>
            <consortium name="Pathogen Informatics"/>
        </authorList>
    </citation>
    <scope>NUCLEOTIDE SEQUENCE [LARGE SCALE GENOMIC DNA]</scope>
    <source>
        <strain evidence="3 5">2789STDY5834875</strain>
    </source>
</reference>
<dbReference type="PANTHER" id="PTHR21064:SF6">
    <property type="entry name" value="AMINOGLYCOSIDE PHOSPHOTRANSFERASE DOMAIN-CONTAINING PROTEIN"/>
    <property type="match status" value="1"/>
</dbReference>
<dbReference type="Gene3D" id="1.20.1270.170">
    <property type="match status" value="1"/>
</dbReference>
<organism evidence="3 5">
    <name type="scientific">Lachnospira eligens</name>
    <dbReference type="NCBI Taxonomy" id="39485"/>
    <lineage>
        <taxon>Bacteria</taxon>
        <taxon>Bacillati</taxon>
        <taxon>Bacillota</taxon>
        <taxon>Clostridia</taxon>
        <taxon>Lachnospirales</taxon>
        <taxon>Lachnospiraceae</taxon>
        <taxon>Lachnospira</taxon>
    </lineage>
</organism>
<evidence type="ECO:0000313" key="4">
    <source>
        <dbReference type="EMBL" id="MSC58173.1"/>
    </source>
</evidence>
<dbReference type="Gene3D" id="3.30.200.70">
    <property type="match status" value="1"/>
</dbReference>
<dbReference type="Proteomes" id="UP000481964">
    <property type="component" value="Unassembled WGS sequence"/>
</dbReference>
<evidence type="ECO:0000256" key="1">
    <source>
        <dbReference type="ARBA" id="ARBA00038240"/>
    </source>
</evidence>
<keyword evidence="3" id="KW-0418">Kinase</keyword>
<gene>
    <name evidence="3" type="ORF">ERS852490_02953</name>
    <name evidence="4" type="ORF">GKE48_12085</name>
</gene>
<dbReference type="InterPro" id="IPR050249">
    <property type="entry name" value="Pseudomonas-type_ThrB"/>
</dbReference>
<dbReference type="Pfam" id="PF01636">
    <property type="entry name" value="APH"/>
    <property type="match status" value="1"/>
</dbReference>
<dbReference type="Gene3D" id="1.10.510.10">
    <property type="entry name" value="Transferase(Phosphotransferase) domain 1"/>
    <property type="match status" value="1"/>
</dbReference>
<dbReference type="InterPro" id="IPR011009">
    <property type="entry name" value="Kinase-like_dom_sf"/>
</dbReference>
<comment type="similarity">
    <text evidence="1">Belongs to the pseudomonas-type ThrB family.</text>
</comment>
<keyword evidence="3" id="KW-0723">Serine/threonine-protein kinase</keyword>
<dbReference type="InterPro" id="IPR002575">
    <property type="entry name" value="Aminoglycoside_PTrfase"/>
</dbReference>
<reference evidence="4 6" key="2">
    <citation type="journal article" date="2019" name="Nat. Med.">
        <title>A library of human gut bacterial isolates paired with longitudinal multiomics data enables mechanistic microbiome research.</title>
        <authorList>
            <person name="Poyet M."/>
            <person name="Groussin M."/>
            <person name="Gibbons S.M."/>
            <person name="Avila-Pacheco J."/>
            <person name="Jiang X."/>
            <person name="Kearney S.M."/>
            <person name="Perrotta A.R."/>
            <person name="Berdy B."/>
            <person name="Zhao S."/>
            <person name="Lieberman T.D."/>
            <person name="Swanson P.K."/>
            <person name="Smith M."/>
            <person name="Roesemann S."/>
            <person name="Alexander J.E."/>
            <person name="Rich S.A."/>
            <person name="Livny J."/>
            <person name="Vlamakis H."/>
            <person name="Clish C."/>
            <person name="Bullock K."/>
            <person name="Deik A."/>
            <person name="Scott J."/>
            <person name="Pierce K.A."/>
            <person name="Xavier R.J."/>
            <person name="Alm E.J."/>
        </authorList>
    </citation>
    <scope>NUCLEOTIDE SEQUENCE [LARGE SCALE GENOMIC DNA]</scope>
    <source>
        <strain evidence="4 6">BIOML-A1</strain>
    </source>
</reference>
<dbReference type="EMBL" id="CZBU01000008">
    <property type="protein sequence ID" value="CUQ79289.1"/>
    <property type="molecule type" value="Genomic_DNA"/>
</dbReference>
<dbReference type="GO" id="GO:0004674">
    <property type="term" value="F:protein serine/threonine kinase activity"/>
    <property type="evidence" value="ECO:0007669"/>
    <property type="project" value="UniProtKB-KW"/>
</dbReference>
<dbReference type="OrthoDB" id="4030632at2"/>
<evidence type="ECO:0000313" key="6">
    <source>
        <dbReference type="Proteomes" id="UP000481964"/>
    </source>
</evidence>
<dbReference type="RefSeq" id="WP_055216765.1">
    <property type="nucleotide sequence ID" value="NZ_CZBU01000008.1"/>
</dbReference>
<accession>A0A174Z301</accession>
<dbReference type="Proteomes" id="UP000095621">
    <property type="component" value="Unassembled WGS sequence"/>
</dbReference>
<name>A0A174Z301_9FIRM</name>
<keyword evidence="4" id="KW-0808">Transferase</keyword>
<dbReference type="GO" id="GO:0004413">
    <property type="term" value="F:homoserine kinase activity"/>
    <property type="evidence" value="ECO:0007669"/>
    <property type="project" value="TreeGrafter"/>
</dbReference>
<dbReference type="EMBL" id="WKRD01000009">
    <property type="protein sequence ID" value="MSC58173.1"/>
    <property type="molecule type" value="Genomic_DNA"/>
</dbReference>
<dbReference type="GO" id="GO:0009088">
    <property type="term" value="P:threonine biosynthetic process"/>
    <property type="evidence" value="ECO:0007669"/>
    <property type="project" value="TreeGrafter"/>
</dbReference>
<dbReference type="AlphaFoldDB" id="A0A174Z301"/>
<feature type="domain" description="Aminoglycoside phosphotransferase" evidence="2">
    <location>
        <begin position="35"/>
        <end position="271"/>
    </location>
</feature>
<dbReference type="SUPFAM" id="SSF56112">
    <property type="entry name" value="Protein kinase-like (PK-like)"/>
    <property type="match status" value="1"/>
</dbReference>
<evidence type="ECO:0000259" key="2">
    <source>
        <dbReference type="Pfam" id="PF01636"/>
    </source>
</evidence>
<dbReference type="PANTHER" id="PTHR21064">
    <property type="entry name" value="AMINOGLYCOSIDE PHOSPHOTRANSFERASE DOMAIN-CONTAINING PROTEIN-RELATED"/>
    <property type="match status" value="1"/>
</dbReference>
<proteinExistence type="inferred from homology"/>
<evidence type="ECO:0000313" key="5">
    <source>
        <dbReference type="Proteomes" id="UP000095621"/>
    </source>
</evidence>